<dbReference type="EMBL" id="JAGGLI010000014">
    <property type="protein sequence ID" value="MBP2027706.1"/>
    <property type="molecule type" value="Genomic_DNA"/>
</dbReference>
<keyword evidence="1" id="KW-0808">Transferase</keyword>
<dbReference type="Gene3D" id="3.40.50.300">
    <property type="entry name" value="P-loop containing nucleotide triphosphate hydrolases"/>
    <property type="match status" value="1"/>
</dbReference>
<dbReference type="GO" id="GO:0016301">
    <property type="term" value="F:kinase activity"/>
    <property type="evidence" value="ECO:0007669"/>
    <property type="project" value="UniProtKB-KW"/>
</dbReference>
<comment type="caution">
    <text evidence="1">The sequence shown here is derived from an EMBL/GenBank/DDBJ whole genome shotgun (WGS) entry which is preliminary data.</text>
</comment>
<dbReference type="InterPro" id="IPR027417">
    <property type="entry name" value="P-loop_NTPase"/>
</dbReference>
<dbReference type="Proteomes" id="UP001314903">
    <property type="component" value="Unassembled WGS sequence"/>
</dbReference>
<gene>
    <name evidence="1" type="ORF">J2Z35_001503</name>
</gene>
<organism evidence="1 2">
    <name type="scientific">Acetoanaerobium pronyense</name>
    <dbReference type="NCBI Taxonomy" id="1482736"/>
    <lineage>
        <taxon>Bacteria</taxon>
        <taxon>Bacillati</taxon>
        <taxon>Bacillota</taxon>
        <taxon>Clostridia</taxon>
        <taxon>Peptostreptococcales</taxon>
        <taxon>Filifactoraceae</taxon>
        <taxon>Acetoanaerobium</taxon>
    </lineage>
</organism>
<protein>
    <submittedName>
        <fullName evidence="1">Uridine kinase</fullName>
    </submittedName>
</protein>
<name>A0ABS4KKP3_9FIRM</name>
<keyword evidence="2" id="KW-1185">Reference proteome</keyword>
<sequence length="197" mass="23220">MEKKYPQYFIDIIKNQIEKLSKEKPIIIAIDGRCASGKSTFAKELCSVVDGNLFHTDDFYLPNSIRTKERLSILGGNIHHERFLEEIIFPIKNEESVIYRPFSCFTQDFSDEKIMLPKQINIVEGAYSMTKELYENYNFTVFMTVSKDNQMKRLIQRNNEDGAKRFEDIWIPLEEKYISFYNLSSKCDLIIDTTNFF</sequence>
<proteinExistence type="predicted"/>
<dbReference type="SUPFAM" id="SSF52540">
    <property type="entry name" value="P-loop containing nucleoside triphosphate hydrolases"/>
    <property type="match status" value="1"/>
</dbReference>
<dbReference type="RefSeq" id="WP_209660768.1">
    <property type="nucleotide sequence ID" value="NZ_JAGGLI010000014.1"/>
</dbReference>
<keyword evidence="1" id="KW-0418">Kinase</keyword>
<evidence type="ECO:0000313" key="1">
    <source>
        <dbReference type="EMBL" id="MBP2027706.1"/>
    </source>
</evidence>
<evidence type="ECO:0000313" key="2">
    <source>
        <dbReference type="Proteomes" id="UP001314903"/>
    </source>
</evidence>
<reference evidence="1 2" key="1">
    <citation type="submission" date="2021-03" db="EMBL/GenBank/DDBJ databases">
        <title>Genomic Encyclopedia of Type Strains, Phase IV (KMG-IV): sequencing the most valuable type-strain genomes for metagenomic binning, comparative biology and taxonomic classification.</title>
        <authorList>
            <person name="Goeker M."/>
        </authorList>
    </citation>
    <scope>NUCLEOTIDE SEQUENCE [LARGE SCALE GENOMIC DNA]</scope>
    <source>
        <strain evidence="1 2">DSM 27512</strain>
    </source>
</reference>
<accession>A0ABS4KKP3</accession>